<evidence type="ECO:0000256" key="10">
    <source>
        <dbReference type="PIRNR" id="PIRNR009449"/>
    </source>
</evidence>
<dbReference type="GO" id="GO:0051539">
    <property type="term" value="F:4 iron, 4 sulfur cluster binding"/>
    <property type="evidence" value="ECO:0007669"/>
    <property type="project" value="UniProtKB-UniRule"/>
</dbReference>
<dbReference type="EMBL" id="VIIS01001049">
    <property type="protein sequence ID" value="KAF0302549.1"/>
    <property type="molecule type" value="Genomic_DNA"/>
</dbReference>
<dbReference type="Pfam" id="PF04104">
    <property type="entry name" value="DNA_primase_lrg"/>
    <property type="match status" value="1"/>
</dbReference>
<evidence type="ECO:0000256" key="3">
    <source>
        <dbReference type="ARBA" id="ARBA00022485"/>
    </source>
</evidence>
<dbReference type="EMBL" id="VIIS01001049">
    <property type="protein sequence ID" value="KAF0302548.1"/>
    <property type="molecule type" value="Genomic_DNA"/>
</dbReference>
<dbReference type="GO" id="GO:0006269">
    <property type="term" value="P:DNA replication, synthesis of primer"/>
    <property type="evidence" value="ECO:0007669"/>
    <property type="project" value="UniProtKB-KW"/>
</dbReference>
<proteinExistence type="inferred from homology"/>
<comment type="similarity">
    <text evidence="1 10">Belongs to the eukaryotic-type primase large subunit family.</text>
</comment>
<sequence>MEFKQSPWSAEQRRQSMRARAKDAESAKDQPLQMYLVPPTGDVTLEEFDALAAERLQVLRTFERAGHVGKQKFSVEWEEFILSDLKRQKLNAYYQLLSRRGDSSAAAVLSAEALRRDHISHFILRLAYCRTEELRAWFIQHEVEMFRLRFQSQRTMDPDVGKFLADNGIHLNEVEAAERDRLREPLVNGTARVTADTLELTQWYTVPFVEALDLVRGRRVFLRAGMAYIPARDLGSIVAAKFRAHLQHALAMSRRLLPEVEEDSRLKSMLNDFDKRYTGRDYSAKGDDNTVTPEMIDDLSRQSFPPCMRELHERLRANHKLFHGGRQQYGLFLKAVGMSLDNAIIFWREEFTKVMDNDKFHKQYLYNIRHNYGQEGKRASYSAMPCSKILMSGSNDSGCPFKHYDRDHLGKMLSAHGIDKTGSSEIFELTERSQPQLACQKYWELVHRTPFEGAMQHPNQYYEESRKTFGGHRAKTDRGLDRSHVIRASLPVKPSPSGAAAANTSATQAVWDEDGDVEMSEDLLQSLEATG</sequence>
<feature type="binding site" evidence="11">
    <location>
        <position position="399"/>
    </location>
    <ligand>
        <name>[4Fe-4S] cluster</name>
        <dbReference type="ChEBI" id="CHEBI:49883"/>
    </ligand>
</feature>
<comment type="caution">
    <text evidence="14">The sequence shown here is derived from an EMBL/GenBank/DDBJ whole genome shotgun (WGS) entry which is preliminary data.</text>
</comment>
<keyword evidence="7 10" id="KW-0408">Iron</keyword>
<reference evidence="14 15" key="1">
    <citation type="submission" date="2019-07" db="EMBL/GenBank/DDBJ databases">
        <title>Draft genome assembly of a fouling barnacle, Amphibalanus amphitrite (Darwin, 1854): The first reference genome for Thecostraca.</title>
        <authorList>
            <person name="Kim W."/>
        </authorList>
    </citation>
    <scope>NUCLEOTIDE SEQUENCE [LARGE SCALE GENOMIC DNA]</scope>
    <source>
        <strain evidence="14">SNU_AA5</strain>
        <tissue evidence="14">Soma without cirri and trophi</tissue>
    </source>
</reference>
<feature type="compositionally biased region" description="Low complexity" evidence="12">
    <location>
        <begin position="499"/>
        <end position="509"/>
    </location>
</feature>
<dbReference type="AlphaFoldDB" id="A0A6A4WBH7"/>
<dbReference type="Proteomes" id="UP000440578">
    <property type="component" value="Unassembled WGS sequence"/>
</dbReference>
<evidence type="ECO:0000256" key="11">
    <source>
        <dbReference type="PIRSR" id="PIRSR009449-1"/>
    </source>
</evidence>
<evidence type="ECO:0000256" key="1">
    <source>
        <dbReference type="ARBA" id="ARBA00010564"/>
    </source>
</evidence>
<keyword evidence="5 10" id="KW-0235">DNA replication</keyword>
<evidence type="ECO:0000259" key="13">
    <source>
        <dbReference type="Pfam" id="PF04104"/>
    </source>
</evidence>
<dbReference type="GO" id="GO:0003677">
    <property type="term" value="F:DNA binding"/>
    <property type="evidence" value="ECO:0007669"/>
    <property type="project" value="UniProtKB-UniRule"/>
</dbReference>
<dbReference type="OrthoDB" id="421393at2759"/>
<dbReference type="PANTHER" id="PTHR10537">
    <property type="entry name" value="DNA PRIMASE LARGE SUBUNIT"/>
    <property type="match status" value="1"/>
</dbReference>
<keyword evidence="9 10" id="KW-0238">DNA-binding</keyword>
<gene>
    <name evidence="14" type="primary">Prim2_1</name>
    <name evidence="14" type="ORF">FJT64_025357</name>
</gene>
<feature type="domain" description="DNA primase large subunit C-terminal" evidence="13">
    <location>
        <begin position="298"/>
        <end position="462"/>
    </location>
</feature>
<evidence type="ECO:0000256" key="4">
    <source>
        <dbReference type="ARBA" id="ARBA00022515"/>
    </source>
</evidence>
<name>A0A6A4WBH7_AMPAM</name>
<evidence type="ECO:0000313" key="15">
    <source>
        <dbReference type="Proteomes" id="UP000440578"/>
    </source>
</evidence>
<evidence type="ECO:0000256" key="6">
    <source>
        <dbReference type="ARBA" id="ARBA00022723"/>
    </source>
</evidence>
<dbReference type="InterPro" id="IPR058560">
    <property type="entry name" value="DNA_primase_C"/>
</dbReference>
<feature type="binding site" evidence="11">
    <location>
        <position position="386"/>
    </location>
    <ligand>
        <name>[4Fe-4S] cluster</name>
        <dbReference type="ChEBI" id="CHEBI:49883"/>
    </ligand>
</feature>
<keyword evidence="8 10" id="KW-0411">Iron-sulfur</keyword>
<dbReference type="Pfam" id="PF26466">
    <property type="entry name" value="DNA_primase_lrg_N"/>
    <property type="match status" value="1"/>
</dbReference>
<accession>A0A6A4WBH7</accession>
<feature type="region of interest" description="Disordered" evidence="12">
    <location>
        <begin position="1"/>
        <end position="30"/>
    </location>
</feature>
<evidence type="ECO:0000256" key="5">
    <source>
        <dbReference type="ARBA" id="ARBA00022705"/>
    </source>
</evidence>
<keyword evidence="3 10" id="KW-0004">4Fe-4S</keyword>
<dbReference type="GO" id="GO:0006270">
    <property type="term" value="P:DNA replication initiation"/>
    <property type="evidence" value="ECO:0007669"/>
    <property type="project" value="TreeGrafter"/>
</dbReference>
<dbReference type="InterPro" id="IPR007238">
    <property type="entry name" value="DNA_primase_lsu_euk/arc"/>
</dbReference>
<comment type="cofactor">
    <cofactor evidence="10">
        <name>[4Fe-4S] cluster</name>
        <dbReference type="ChEBI" id="CHEBI:49883"/>
    </cofactor>
    <text evidence="10">Binds 1 [4Fe-4S] cluster.</text>
</comment>
<dbReference type="InterPro" id="IPR016558">
    <property type="entry name" value="DNA_primase_lsu_euk"/>
</dbReference>
<dbReference type="GO" id="GO:0005658">
    <property type="term" value="C:alpha DNA polymerase:primase complex"/>
    <property type="evidence" value="ECO:0007669"/>
    <property type="project" value="UniProtKB-ARBA"/>
</dbReference>
<keyword evidence="4 10" id="KW-0639">Primosome</keyword>
<dbReference type="Gene3D" id="1.20.930.80">
    <property type="match status" value="1"/>
</dbReference>
<evidence type="ECO:0000256" key="8">
    <source>
        <dbReference type="ARBA" id="ARBA00023014"/>
    </source>
</evidence>
<comment type="function">
    <text evidence="10">DNA primase is the polymerase that synthesizes small RNA primers for the Okazaki fragments made during discontinuous DNA replication.</text>
</comment>
<protein>
    <recommendedName>
        <fullName evidence="2 10">DNA primase large subunit</fullName>
    </recommendedName>
</protein>
<dbReference type="PANTHER" id="PTHR10537:SF3">
    <property type="entry name" value="DNA PRIMASE LARGE SUBUNIT"/>
    <property type="match status" value="1"/>
</dbReference>
<feature type="binding site" evidence="11">
    <location>
        <position position="439"/>
    </location>
    <ligand>
        <name>[4Fe-4S] cluster</name>
        <dbReference type="ChEBI" id="CHEBI:49883"/>
    </ligand>
</feature>
<dbReference type="GO" id="GO:0046872">
    <property type="term" value="F:metal ion binding"/>
    <property type="evidence" value="ECO:0007669"/>
    <property type="project" value="UniProtKB-UniRule"/>
</dbReference>
<feature type="region of interest" description="Disordered" evidence="12">
    <location>
        <begin position="490"/>
        <end position="515"/>
    </location>
</feature>
<dbReference type="FunFam" id="1.20.930.80:FF:000001">
    <property type="entry name" value="DNA primase large subunit"/>
    <property type="match status" value="1"/>
</dbReference>
<evidence type="ECO:0000256" key="9">
    <source>
        <dbReference type="ARBA" id="ARBA00023125"/>
    </source>
</evidence>
<keyword evidence="6 10" id="KW-0479">Metal-binding</keyword>
<evidence type="ECO:0000313" key="14">
    <source>
        <dbReference type="EMBL" id="KAF0302549.1"/>
    </source>
</evidence>
<evidence type="ECO:0000256" key="12">
    <source>
        <dbReference type="SAM" id="MobiDB-lite"/>
    </source>
</evidence>
<evidence type="ECO:0000256" key="7">
    <source>
        <dbReference type="ARBA" id="ARBA00023004"/>
    </source>
</evidence>
<keyword evidence="15" id="KW-1185">Reference proteome</keyword>
<dbReference type="CDD" id="cd07322">
    <property type="entry name" value="PriL_PriS_Eukaryotic"/>
    <property type="match status" value="1"/>
</dbReference>
<organism evidence="14 15">
    <name type="scientific">Amphibalanus amphitrite</name>
    <name type="common">Striped barnacle</name>
    <name type="synonym">Balanus amphitrite</name>
    <dbReference type="NCBI Taxonomy" id="1232801"/>
    <lineage>
        <taxon>Eukaryota</taxon>
        <taxon>Metazoa</taxon>
        <taxon>Ecdysozoa</taxon>
        <taxon>Arthropoda</taxon>
        <taxon>Crustacea</taxon>
        <taxon>Multicrustacea</taxon>
        <taxon>Cirripedia</taxon>
        <taxon>Thoracica</taxon>
        <taxon>Thoracicalcarea</taxon>
        <taxon>Balanomorpha</taxon>
        <taxon>Balanoidea</taxon>
        <taxon>Balanidae</taxon>
        <taxon>Amphibalaninae</taxon>
        <taxon>Amphibalanus</taxon>
    </lineage>
</organism>
<evidence type="ECO:0000256" key="2">
    <source>
        <dbReference type="ARBA" id="ARBA00019038"/>
    </source>
</evidence>
<dbReference type="PIRSF" id="PIRSF009449">
    <property type="entry name" value="DNA_primase_large_subunit"/>
    <property type="match status" value="1"/>
</dbReference>
<feature type="binding site" evidence="11">
    <location>
        <position position="307"/>
    </location>
    <ligand>
        <name>[4Fe-4S] cluster</name>
        <dbReference type="ChEBI" id="CHEBI:49883"/>
    </ligand>
</feature>